<name>A0ABQ9FAP4_TEGGR</name>
<dbReference type="Proteomes" id="UP001217089">
    <property type="component" value="Unassembled WGS sequence"/>
</dbReference>
<evidence type="ECO:0000256" key="3">
    <source>
        <dbReference type="ARBA" id="ARBA00022840"/>
    </source>
</evidence>
<evidence type="ECO:0000256" key="2">
    <source>
        <dbReference type="ARBA" id="ARBA00022741"/>
    </source>
</evidence>
<dbReference type="Pfam" id="PF00012">
    <property type="entry name" value="HSP70"/>
    <property type="match status" value="1"/>
</dbReference>
<gene>
    <name evidence="5" type="ORF">KUTeg_009021</name>
</gene>
<accession>A0ABQ9FAP4</accession>
<sequence length="385" mass="43941">MGNFENNGVRLIYQQGTLYDLAYALDGKVTPSLEDSEIKTTIKSHKKKRKPKREQEKYQTQLAESSKEQTPPSSRSPSMQPVKYHLCISEEPLMGDLEQGLQDVEMGISKTKQTSIQIQSEIKSQDLEEEDNLTNDDFNAELRWSEADQIHCLLLLDVTPLSLGIETAGGLMDVIIKRNCTIPTRKSKKYSTYCDYQTKNSERALTKDNNYLGEFEIHNIMPAPYGEPQIEVTMDIDANGILTVSAVDKSTGNGNKLCITNDKGRLTKDEIEKMINDSEKFCKKDKIWQHCIRERLISANRKYTKESYFTEQTMINDIDIFDTDDKVAKWLESEKTNLFTSVEPVLDQHSDGQKCKTLSDLSLDRSNEKSLSKGYKNETKIEEVD</sequence>
<dbReference type="PANTHER" id="PTHR19375">
    <property type="entry name" value="HEAT SHOCK PROTEIN 70KDA"/>
    <property type="match status" value="1"/>
</dbReference>
<proteinExistence type="inferred from homology"/>
<evidence type="ECO:0000256" key="1">
    <source>
        <dbReference type="ARBA" id="ARBA00007381"/>
    </source>
</evidence>
<evidence type="ECO:0000256" key="4">
    <source>
        <dbReference type="SAM" id="MobiDB-lite"/>
    </source>
</evidence>
<dbReference type="PRINTS" id="PR00301">
    <property type="entry name" value="HEATSHOCK70"/>
</dbReference>
<keyword evidence="6" id="KW-1185">Reference proteome</keyword>
<dbReference type="Gene3D" id="2.60.34.10">
    <property type="entry name" value="Substrate Binding Domain Of DNAk, Chain A, domain 1"/>
    <property type="match status" value="1"/>
</dbReference>
<feature type="region of interest" description="Disordered" evidence="4">
    <location>
        <begin position="364"/>
        <end position="385"/>
    </location>
</feature>
<organism evidence="5 6">
    <name type="scientific">Tegillarca granosa</name>
    <name type="common">Malaysian cockle</name>
    <name type="synonym">Anadara granosa</name>
    <dbReference type="NCBI Taxonomy" id="220873"/>
    <lineage>
        <taxon>Eukaryota</taxon>
        <taxon>Metazoa</taxon>
        <taxon>Spiralia</taxon>
        <taxon>Lophotrochozoa</taxon>
        <taxon>Mollusca</taxon>
        <taxon>Bivalvia</taxon>
        <taxon>Autobranchia</taxon>
        <taxon>Pteriomorphia</taxon>
        <taxon>Arcoida</taxon>
        <taxon>Arcoidea</taxon>
        <taxon>Arcidae</taxon>
        <taxon>Tegillarca</taxon>
    </lineage>
</organism>
<feature type="compositionally biased region" description="Basic residues" evidence="4">
    <location>
        <begin position="42"/>
        <end position="52"/>
    </location>
</feature>
<evidence type="ECO:0000313" key="5">
    <source>
        <dbReference type="EMBL" id="KAJ8313427.1"/>
    </source>
</evidence>
<dbReference type="SUPFAM" id="SSF100920">
    <property type="entry name" value="Heat shock protein 70kD (HSP70), peptide-binding domain"/>
    <property type="match status" value="1"/>
</dbReference>
<dbReference type="InterPro" id="IPR013126">
    <property type="entry name" value="Hsp_70_fam"/>
</dbReference>
<dbReference type="EMBL" id="JARBDR010000365">
    <property type="protein sequence ID" value="KAJ8313427.1"/>
    <property type="molecule type" value="Genomic_DNA"/>
</dbReference>
<feature type="compositionally biased region" description="Polar residues" evidence="4">
    <location>
        <begin position="58"/>
        <end position="79"/>
    </location>
</feature>
<evidence type="ECO:0000313" key="6">
    <source>
        <dbReference type="Proteomes" id="UP001217089"/>
    </source>
</evidence>
<reference evidence="5 6" key="1">
    <citation type="submission" date="2022-12" db="EMBL/GenBank/DDBJ databases">
        <title>Chromosome-level genome of Tegillarca granosa.</title>
        <authorList>
            <person name="Kim J."/>
        </authorList>
    </citation>
    <scope>NUCLEOTIDE SEQUENCE [LARGE SCALE GENOMIC DNA]</scope>
    <source>
        <strain evidence="5">Teg-2019</strain>
        <tissue evidence="5">Adductor muscle</tissue>
    </source>
</reference>
<comment type="caution">
    <text evidence="5">The sequence shown here is derived from an EMBL/GenBank/DDBJ whole genome shotgun (WGS) entry which is preliminary data.</text>
</comment>
<feature type="region of interest" description="Disordered" evidence="4">
    <location>
        <begin position="42"/>
        <end position="80"/>
    </location>
</feature>
<comment type="similarity">
    <text evidence="1">Belongs to the heat shock protein 70 family.</text>
</comment>
<dbReference type="InterPro" id="IPR029047">
    <property type="entry name" value="HSP70_peptide-bd_sf"/>
</dbReference>
<keyword evidence="3" id="KW-0067">ATP-binding</keyword>
<keyword evidence="2" id="KW-0547">Nucleotide-binding</keyword>
<protein>
    <recommendedName>
        <fullName evidence="7">Heat shock protein 70</fullName>
    </recommendedName>
</protein>
<evidence type="ECO:0008006" key="7">
    <source>
        <dbReference type="Google" id="ProtNLM"/>
    </source>
</evidence>